<sequence>MLIAALLLAGCGTAVLAQVPQERATQAGLPRAPAPRRSAESGGAARAPAGRPRPPARITYPAAGDGKFAVAPGETAPPAGRKGELLRYQVAVERSIHGITADEFAGTVTATLRDPRSWTAGGEWRLERVGPGARADFVVRLVTPKTRDALCAGARDGYTSCRNEEKVVVNVARWVKGVPGYGASLDAYRQYVINHEVGHRLHQAHELCPAAGEPAPVMQQQTLGMHGCTANAWPFVNRERYRGRIGAYDDKVPPRDKGNL</sequence>
<organism evidence="4 5">
    <name type="scientific">Actinoplanes oblitus</name>
    <dbReference type="NCBI Taxonomy" id="3040509"/>
    <lineage>
        <taxon>Bacteria</taxon>
        <taxon>Bacillati</taxon>
        <taxon>Actinomycetota</taxon>
        <taxon>Actinomycetes</taxon>
        <taxon>Micromonosporales</taxon>
        <taxon>Micromonosporaceae</taxon>
        <taxon>Actinoplanes</taxon>
    </lineage>
</organism>
<keyword evidence="2" id="KW-0732">Signal</keyword>
<feature type="domain" description="DUF3152" evidence="3">
    <location>
        <begin position="59"/>
        <end position="226"/>
    </location>
</feature>
<protein>
    <submittedName>
        <fullName evidence="4">DUF3152 domain-containing protein</fullName>
    </submittedName>
</protein>
<dbReference type="Pfam" id="PF11350">
    <property type="entry name" value="DUF3152"/>
    <property type="match status" value="1"/>
</dbReference>
<evidence type="ECO:0000313" key="5">
    <source>
        <dbReference type="Proteomes" id="UP001240150"/>
    </source>
</evidence>
<dbReference type="SUPFAM" id="SSF55486">
    <property type="entry name" value="Metalloproteases ('zincins'), catalytic domain"/>
    <property type="match status" value="1"/>
</dbReference>
<name>A0ABY8WLL8_9ACTN</name>
<proteinExistence type="predicted"/>
<evidence type="ECO:0000313" key="4">
    <source>
        <dbReference type="EMBL" id="WIM98740.1"/>
    </source>
</evidence>
<accession>A0ABY8WLL8</accession>
<evidence type="ECO:0000256" key="1">
    <source>
        <dbReference type="SAM" id="MobiDB-lite"/>
    </source>
</evidence>
<dbReference type="InterPro" id="IPR022603">
    <property type="entry name" value="DUF3152"/>
</dbReference>
<reference evidence="4 5" key="1">
    <citation type="submission" date="2023-06" db="EMBL/GenBank/DDBJ databases">
        <authorList>
            <person name="Yushchuk O."/>
            <person name="Binda E."/>
            <person name="Ruckert-Reed C."/>
            <person name="Fedorenko V."/>
            <person name="Kalinowski J."/>
            <person name="Marinelli F."/>
        </authorList>
    </citation>
    <scope>NUCLEOTIDE SEQUENCE [LARGE SCALE GENOMIC DNA]</scope>
    <source>
        <strain evidence="4 5">NRRL 3884</strain>
    </source>
</reference>
<feature type="signal peptide" evidence="2">
    <location>
        <begin position="1"/>
        <end position="17"/>
    </location>
</feature>
<keyword evidence="5" id="KW-1185">Reference proteome</keyword>
<evidence type="ECO:0000259" key="3">
    <source>
        <dbReference type="Pfam" id="PF11350"/>
    </source>
</evidence>
<dbReference type="EMBL" id="CP126980">
    <property type="protein sequence ID" value="WIM98740.1"/>
    <property type="molecule type" value="Genomic_DNA"/>
</dbReference>
<dbReference type="Proteomes" id="UP001240150">
    <property type="component" value="Chromosome"/>
</dbReference>
<feature type="compositionally biased region" description="Low complexity" evidence="1">
    <location>
        <begin position="40"/>
        <end position="50"/>
    </location>
</feature>
<feature type="chain" id="PRO_5045387506" evidence="2">
    <location>
        <begin position="18"/>
        <end position="260"/>
    </location>
</feature>
<evidence type="ECO:0000256" key="2">
    <source>
        <dbReference type="SAM" id="SignalP"/>
    </source>
</evidence>
<feature type="region of interest" description="Disordered" evidence="1">
    <location>
        <begin position="24"/>
        <end position="56"/>
    </location>
</feature>
<dbReference type="RefSeq" id="WP_284920125.1">
    <property type="nucleotide sequence ID" value="NZ_CP126980.1"/>
</dbReference>
<gene>
    <name evidence="4" type="ORF">ACTOB_002350</name>
</gene>